<dbReference type="Gene3D" id="3.30.1490.20">
    <property type="entry name" value="ATP-grasp fold, A domain"/>
    <property type="match status" value="1"/>
</dbReference>
<dbReference type="RefSeq" id="WP_188690998.1">
    <property type="nucleotide sequence ID" value="NZ_BMLS01000001.1"/>
</dbReference>
<dbReference type="GO" id="GO:0005524">
    <property type="term" value="F:ATP binding"/>
    <property type="evidence" value="ECO:0007669"/>
    <property type="project" value="InterPro"/>
</dbReference>
<name>A0A917YSY8_9ALTE</name>
<proteinExistence type="predicted"/>
<evidence type="ECO:0000313" key="1">
    <source>
        <dbReference type="EMBL" id="GGO66087.1"/>
    </source>
</evidence>
<dbReference type="SUPFAM" id="SSF56059">
    <property type="entry name" value="Glutathione synthetase ATP-binding domain-like"/>
    <property type="match status" value="1"/>
</dbReference>
<evidence type="ECO:0000313" key="2">
    <source>
        <dbReference type="Proteomes" id="UP000606935"/>
    </source>
</evidence>
<dbReference type="PANTHER" id="PTHR39217">
    <property type="match status" value="1"/>
</dbReference>
<protein>
    <submittedName>
        <fullName evidence="1">ATP-grasp domain protein</fullName>
    </submittedName>
</protein>
<dbReference type="Proteomes" id="UP000606935">
    <property type="component" value="Unassembled WGS sequence"/>
</dbReference>
<accession>A0A917YSY8</accession>
<dbReference type="AlphaFoldDB" id="A0A917YSY8"/>
<dbReference type="InterPro" id="IPR013815">
    <property type="entry name" value="ATP_grasp_subdomain_1"/>
</dbReference>
<comment type="caution">
    <text evidence="1">The sequence shown here is derived from an EMBL/GenBank/DDBJ whole genome shotgun (WGS) entry which is preliminary data.</text>
</comment>
<dbReference type="PANTHER" id="PTHR39217:SF1">
    <property type="entry name" value="GLUTATHIONE SYNTHETASE"/>
    <property type="match status" value="1"/>
</dbReference>
<organism evidence="1 2">
    <name type="scientific">Bowmanella pacifica</name>
    <dbReference type="NCBI Taxonomy" id="502051"/>
    <lineage>
        <taxon>Bacteria</taxon>
        <taxon>Pseudomonadati</taxon>
        <taxon>Pseudomonadota</taxon>
        <taxon>Gammaproteobacteria</taxon>
        <taxon>Alteromonadales</taxon>
        <taxon>Alteromonadaceae</taxon>
        <taxon>Bowmanella</taxon>
    </lineage>
</organism>
<dbReference type="Gene3D" id="3.40.50.20">
    <property type="match status" value="1"/>
</dbReference>
<gene>
    <name evidence="1" type="ORF">GCM10010982_09460</name>
</gene>
<dbReference type="EMBL" id="BMLS01000001">
    <property type="protein sequence ID" value="GGO66087.1"/>
    <property type="molecule type" value="Genomic_DNA"/>
</dbReference>
<reference evidence="1" key="1">
    <citation type="journal article" date="2014" name="Int. J. Syst. Evol. Microbiol.">
        <title>Complete genome sequence of Corynebacterium casei LMG S-19264T (=DSM 44701T), isolated from a smear-ripened cheese.</title>
        <authorList>
            <consortium name="US DOE Joint Genome Institute (JGI-PGF)"/>
            <person name="Walter F."/>
            <person name="Albersmeier A."/>
            <person name="Kalinowski J."/>
            <person name="Ruckert C."/>
        </authorList>
    </citation>
    <scope>NUCLEOTIDE SEQUENCE</scope>
    <source>
        <strain evidence="1">CGMCC 1.7086</strain>
    </source>
</reference>
<dbReference type="GO" id="GO:0003824">
    <property type="term" value="F:catalytic activity"/>
    <property type="evidence" value="ECO:0007669"/>
    <property type="project" value="UniProtKB-ARBA"/>
</dbReference>
<keyword evidence="2" id="KW-1185">Reference proteome</keyword>
<dbReference type="Gene3D" id="3.30.470.20">
    <property type="entry name" value="ATP-grasp fold, B domain"/>
    <property type="match status" value="1"/>
</dbReference>
<sequence>MKTCAFLSMDSLDGYFVYDELLFAPMAEQGWQVETLSWRDPEADWGRFDVVVIRSPWDYQQAPEAFLACLTRIEQSGALLANSLPLVRWNINKGYLRDIQARHIPIVPTLWQEDFNLADCLAALRHFECNELIIKPLVSANADDTYRLRAADIQHQQDHLAACFKGRPHMLQPFIQNIVDEGEYSLFFFGQQYSHCIVKRPASGDFRVQEEHGGKLVSILPEPELLDLAKRTLKALPDEPLYARLDFIRTPNGFAVMELELIEPSLYFNMDAKSPQRFVNAFVAKYGTGN</sequence>
<reference evidence="1" key="2">
    <citation type="submission" date="2020-09" db="EMBL/GenBank/DDBJ databases">
        <authorList>
            <person name="Sun Q."/>
            <person name="Zhou Y."/>
        </authorList>
    </citation>
    <scope>NUCLEOTIDE SEQUENCE</scope>
    <source>
        <strain evidence="1">CGMCC 1.7086</strain>
    </source>
</reference>
<dbReference type="InterPro" id="IPR053191">
    <property type="entry name" value="DcsG_Biosynth_Enzyme"/>
</dbReference>